<keyword evidence="2 6" id="KW-0808">Transferase</keyword>
<dbReference type="EMBL" id="LODT01000047">
    <property type="protein sequence ID" value="KYQ88821.1"/>
    <property type="molecule type" value="Genomic_DNA"/>
</dbReference>
<feature type="binding site" evidence="6">
    <location>
        <position position="332"/>
    </location>
    <ligand>
        <name>Zn(2+)</name>
        <dbReference type="ChEBI" id="CHEBI:29105"/>
    </ligand>
</feature>
<dbReference type="Proteomes" id="UP000076078">
    <property type="component" value="Unassembled WGS sequence"/>
</dbReference>
<evidence type="ECO:0000256" key="2">
    <source>
        <dbReference type="ARBA" id="ARBA00022679"/>
    </source>
</evidence>
<sequence length="414" mass="46148">MSNSTTGNVENKIFNGIKYPEIDNLPLKFEIIAKHGKARASLLTLPHHQCNTPMFMPVGTQGTVKGLTSQQLVDLNCGVVLGNTYHLGHRPGPDVMDQVGGLHQFMNYPRAMLTDSGGFQMVSLLQLAEITEQGVQFQSPHDGSTMILTPELSMQIQNSIGADIMMALDDVVSSTTTGPRVEEAMYRTLRWIDRCIHAHKKPETQNIFCIVQGGLDARLRDICMDGLIQRNFPGYAIGGLSGGESKDMFWRVVHQCTSKLPENKPRYLMGVGYALDLVVCTALGVDMFDCVFPSRTARFGTALVPSGSLNLKSADYRYDFTPIDSECTCMVCKNYTRAYLHIVAGKEAIGGQLITYHNIQYQMSLMSQLREAIIQNQFPQYVNNFIKKQYPKKDCPQWAIDALNAVNIQINYDL</sequence>
<evidence type="ECO:0000256" key="3">
    <source>
        <dbReference type="ARBA" id="ARBA00022694"/>
    </source>
</evidence>
<dbReference type="STRING" id="361077.A0A151Z4E8"/>
<dbReference type="FunFam" id="3.20.20.105:FF:000004">
    <property type="entry name" value="Queuine tRNA-ribosyltransferase"/>
    <property type="match status" value="1"/>
</dbReference>
<dbReference type="PANTHER" id="PTHR43530:SF1">
    <property type="entry name" value="QUEUINE TRNA-RIBOSYLTRANSFERASE CATALYTIC SUBUNIT 1"/>
    <property type="match status" value="1"/>
</dbReference>
<protein>
    <recommendedName>
        <fullName evidence="6">Queuine tRNA-ribosyltransferase catalytic subunit 1</fullName>
        <ecNumber evidence="6">2.4.2.64</ecNumber>
    </recommendedName>
    <alternativeName>
        <fullName evidence="6">Guanine insertion enzyme</fullName>
    </alternativeName>
    <alternativeName>
        <fullName evidence="6">tRNA-guanine transglycosylase</fullName>
    </alternativeName>
</protein>
<keyword evidence="9" id="KW-1185">Reference proteome</keyword>
<dbReference type="HAMAP" id="MF_00168">
    <property type="entry name" value="Q_tRNA_Tgt"/>
    <property type="match status" value="1"/>
</dbReference>
<evidence type="ECO:0000256" key="4">
    <source>
        <dbReference type="ARBA" id="ARBA00022723"/>
    </source>
</evidence>
<feature type="binding site" evidence="6">
    <location>
        <position position="357"/>
    </location>
    <ligand>
        <name>Zn(2+)</name>
        <dbReference type="ChEBI" id="CHEBI:29105"/>
    </ligand>
</feature>
<keyword evidence="4 6" id="KW-0479">Metal-binding</keyword>
<dbReference type="SUPFAM" id="SSF51713">
    <property type="entry name" value="tRNA-guanine transglycosylase"/>
    <property type="match status" value="1"/>
</dbReference>
<evidence type="ECO:0000313" key="8">
    <source>
        <dbReference type="EMBL" id="KYQ88821.1"/>
    </source>
</evidence>
<comment type="subunit">
    <text evidence="6">Heterodimer of a catalytic subunit and an accessory subunit.</text>
</comment>
<feature type="region of interest" description="RNA binding" evidence="6">
    <location>
        <begin position="270"/>
        <end position="276"/>
    </location>
</feature>
<dbReference type="NCBIfam" id="TIGR00449">
    <property type="entry name" value="tgt_general"/>
    <property type="match status" value="1"/>
</dbReference>
<dbReference type="OrthoDB" id="10249838at2759"/>
<feature type="active site" description="Nucleophile" evidence="6">
    <location>
        <position position="289"/>
    </location>
</feature>
<keyword evidence="3 6" id="KW-0819">tRNA processing</keyword>
<evidence type="ECO:0000256" key="6">
    <source>
        <dbReference type="HAMAP-Rule" id="MF_03218"/>
    </source>
</evidence>
<comment type="catalytic activity">
    <reaction evidence="6">
        <text>guanosine(34) in tRNA + queuine = queuosine(34) in tRNA + guanine</text>
        <dbReference type="Rhea" id="RHEA:16633"/>
        <dbReference type="Rhea" id="RHEA-COMP:10341"/>
        <dbReference type="Rhea" id="RHEA-COMP:18571"/>
        <dbReference type="ChEBI" id="CHEBI:16235"/>
        <dbReference type="ChEBI" id="CHEBI:17433"/>
        <dbReference type="ChEBI" id="CHEBI:74269"/>
        <dbReference type="ChEBI" id="CHEBI:194431"/>
        <dbReference type="EC" id="2.4.2.64"/>
    </reaction>
</comment>
<dbReference type="Gene3D" id="3.20.20.105">
    <property type="entry name" value="Queuine tRNA-ribosyltransferase-like"/>
    <property type="match status" value="1"/>
</dbReference>
<comment type="caution">
    <text evidence="8">The sequence shown here is derived from an EMBL/GenBank/DDBJ whole genome shotgun (WGS) entry which is preliminary data.</text>
</comment>
<dbReference type="GO" id="GO:0008479">
    <property type="term" value="F:tRNA-guanosine(34) queuine transglycosylase activity"/>
    <property type="evidence" value="ECO:0007669"/>
    <property type="project" value="UniProtKB-UniRule"/>
</dbReference>
<dbReference type="GO" id="GO:0006400">
    <property type="term" value="P:tRNA modification"/>
    <property type="evidence" value="ECO:0007669"/>
    <property type="project" value="InterPro"/>
</dbReference>
<dbReference type="GO" id="GO:0005829">
    <property type="term" value="C:cytosol"/>
    <property type="evidence" value="ECO:0007669"/>
    <property type="project" value="TreeGrafter"/>
</dbReference>
<dbReference type="InterPro" id="IPR004803">
    <property type="entry name" value="TGT"/>
</dbReference>
<dbReference type="Pfam" id="PF01702">
    <property type="entry name" value="TGT"/>
    <property type="match status" value="1"/>
</dbReference>
<dbReference type="OMA" id="IDLFDCV"/>
<gene>
    <name evidence="8" type="ORF">DLAC_10620</name>
</gene>
<comment type="function">
    <text evidence="6">Catalytic subunit of the queuine tRNA-ribosyltransferase (TGT) that catalyzes the base-exchange of a guanine (G) residue with queuine (Q) at position 34 (anticodon wobble position) in tRNAs with GU(N) anticodons (tRNA-Asp, -Asn, -His and -Tyr), resulting in the hypermodified nucleoside queuosine (7-(((4,5-cis-dihydroxy-2-cyclopenten-1-yl)amino)methyl)-7-deazaguanosine). Catalysis occurs through a double-displacement mechanism. The nucleophile active site attacks the C1' of nucleotide 34 to detach the guanine base from the RNA, forming a covalent enzyme-RNA intermediate. The proton acceptor active site deprotonates the incoming queuine, allowing a nucleophilic attack on the C1' of the ribose to form the product.</text>
</comment>
<evidence type="ECO:0000256" key="1">
    <source>
        <dbReference type="ARBA" id="ARBA00022676"/>
    </source>
</evidence>
<comment type="cofactor">
    <cofactor evidence="6">
        <name>Zn(2+)</name>
        <dbReference type="ChEBI" id="CHEBI:29105"/>
    </cofactor>
</comment>
<accession>A0A151Z4E8</accession>
<keyword evidence="6" id="KW-0963">Cytoplasm</keyword>
<feature type="binding site" evidence="6">
    <location>
        <position position="329"/>
    </location>
    <ligand>
        <name>Zn(2+)</name>
        <dbReference type="ChEBI" id="CHEBI:29105"/>
    </ligand>
</feature>
<proteinExistence type="inferred from homology"/>
<dbReference type="NCBIfam" id="TIGR00430">
    <property type="entry name" value="Q_tRNA_tgt"/>
    <property type="match status" value="1"/>
</dbReference>
<reference evidence="8 9" key="1">
    <citation type="submission" date="2015-12" db="EMBL/GenBank/DDBJ databases">
        <title>Dictyostelia acquired genes for synthesis and detection of signals that induce cell-type specialization by lateral gene transfer from prokaryotes.</title>
        <authorList>
            <person name="Gloeckner G."/>
            <person name="Schaap P."/>
        </authorList>
    </citation>
    <scope>NUCLEOTIDE SEQUENCE [LARGE SCALE GENOMIC DNA]</scope>
    <source>
        <strain evidence="8 9">TK</strain>
    </source>
</reference>
<dbReference type="InParanoid" id="A0A151Z4E8"/>
<feature type="active site" description="Proton acceptor" evidence="6">
    <location>
        <position position="115"/>
    </location>
</feature>
<keyword evidence="5 6" id="KW-0862">Zinc</keyword>
<dbReference type="FunCoup" id="A0A151Z4E8">
    <property type="interactions" value="28"/>
</dbReference>
<feature type="binding site" evidence="6">
    <location>
        <position position="327"/>
    </location>
    <ligand>
        <name>Zn(2+)</name>
        <dbReference type="ChEBI" id="CHEBI:29105"/>
    </ligand>
</feature>
<comment type="caution">
    <text evidence="6">Lacks conserved residue(s) required for the propagation of feature annotation.</text>
</comment>
<dbReference type="PANTHER" id="PTHR43530">
    <property type="entry name" value="QUEUINE TRNA-RIBOSYLTRANSFERASE CATALYTIC SUBUNIT 1"/>
    <property type="match status" value="1"/>
</dbReference>
<feature type="binding site" evidence="6">
    <location>
        <begin position="115"/>
        <end position="119"/>
    </location>
    <ligand>
        <name>substrate</name>
    </ligand>
</feature>
<dbReference type="InterPro" id="IPR036511">
    <property type="entry name" value="TGT-like_sf"/>
</dbReference>
<feature type="binding site" evidence="6">
    <location>
        <position position="239"/>
    </location>
    <ligand>
        <name>substrate</name>
    </ligand>
</feature>
<comment type="similarity">
    <text evidence="6">Belongs to the queuine tRNA-ribosyltransferase family.</text>
</comment>
<evidence type="ECO:0000256" key="5">
    <source>
        <dbReference type="ARBA" id="ARBA00022833"/>
    </source>
</evidence>
<evidence type="ECO:0000259" key="7">
    <source>
        <dbReference type="Pfam" id="PF01702"/>
    </source>
</evidence>
<evidence type="ECO:0000313" key="9">
    <source>
        <dbReference type="Proteomes" id="UP000076078"/>
    </source>
</evidence>
<feature type="domain" description="tRNA-guanine(15) transglycosylase-like" evidence="7">
    <location>
        <begin position="37"/>
        <end position="390"/>
    </location>
</feature>
<dbReference type="AlphaFoldDB" id="A0A151Z4E8"/>
<dbReference type="GO" id="GO:0046872">
    <property type="term" value="F:metal ion binding"/>
    <property type="evidence" value="ECO:0007669"/>
    <property type="project" value="UniProtKB-KW"/>
</dbReference>
<dbReference type="EC" id="2.4.2.64" evidence="6"/>
<keyword evidence="1 6" id="KW-0328">Glycosyltransferase</keyword>
<organism evidence="8 9">
    <name type="scientific">Tieghemostelium lacteum</name>
    <name type="common">Slime mold</name>
    <name type="synonym">Dictyostelium lacteum</name>
    <dbReference type="NCBI Taxonomy" id="361077"/>
    <lineage>
        <taxon>Eukaryota</taxon>
        <taxon>Amoebozoa</taxon>
        <taxon>Evosea</taxon>
        <taxon>Eumycetozoa</taxon>
        <taxon>Dictyostelia</taxon>
        <taxon>Dictyosteliales</taxon>
        <taxon>Raperosteliaceae</taxon>
        <taxon>Tieghemostelium</taxon>
    </lineage>
</organism>
<dbReference type="InterPro" id="IPR002616">
    <property type="entry name" value="tRNA_ribo_trans-like"/>
</dbReference>
<feature type="binding site" evidence="6">
    <location>
        <position position="212"/>
    </location>
    <ligand>
        <name>substrate</name>
    </ligand>
</feature>
<feature type="binding site" evidence="6">
    <location>
        <position position="169"/>
    </location>
    <ligand>
        <name>substrate</name>
    </ligand>
</feature>
<comment type="subcellular location">
    <subcellularLocation>
        <location evidence="6">Cytoplasm</location>
    </subcellularLocation>
</comment>
<name>A0A151Z4E8_TIELA</name>